<keyword evidence="2" id="KW-0812">Transmembrane</keyword>
<evidence type="ECO:0000313" key="4">
    <source>
        <dbReference type="Proteomes" id="UP000018050"/>
    </source>
</evidence>
<dbReference type="Proteomes" id="UP000018050">
    <property type="component" value="Unassembled WGS sequence"/>
</dbReference>
<dbReference type="AlphaFoldDB" id="U6GG20"/>
<proteinExistence type="predicted"/>
<evidence type="ECO:0000256" key="2">
    <source>
        <dbReference type="SAM" id="Phobius"/>
    </source>
</evidence>
<dbReference type="GeneID" id="25268580"/>
<keyword evidence="2" id="KW-0472">Membrane</keyword>
<dbReference type="VEuPathDB" id="ToxoDB:EAH_00005100"/>
<dbReference type="OrthoDB" id="348120at2759"/>
<evidence type="ECO:0000313" key="3">
    <source>
        <dbReference type="EMBL" id="CDI77519.1"/>
    </source>
</evidence>
<feature type="transmembrane region" description="Helical" evidence="2">
    <location>
        <begin position="64"/>
        <end position="89"/>
    </location>
</feature>
<dbReference type="EMBL" id="HG670680">
    <property type="protein sequence ID" value="CDI77519.1"/>
    <property type="molecule type" value="Genomic_DNA"/>
</dbReference>
<reference evidence="3" key="1">
    <citation type="submission" date="2013-10" db="EMBL/GenBank/DDBJ databases">
        <title>Genomic analysis of the causative agents of coccidiosis in chickens.</title>
        <authorList>
            <person name="Reid A.J."/>
            <person name="Blake D."/>
            <person name="Billington K."/>
            <person name="Browne H."/>
            <person name="Dunn M."/>
            <person name="Hung S."/>
            <person name="Kawahara F."/>
            <person name="Miranda-Saavedra D."/>
            <person name="Mourier T."/>
            <person name="Nagra H."/>
            <person name="Otto T.D."/>
            <person name="Rawlings N."/>
            <person name="Sanchez A."/>
            <person name="Sanders M."/>
            <person name="Subramaniam C."/>
            <person name="Tay Y."/>
            <person name="Dear P."/>
            <person name="Doerig C."/>
            <person name="Gruber A."/>
            <person name="Parkinson J."/>
            <person name="Shirley M."/>
            <person name="Wan K.L."/>
            <person name="Berriman M."/>
            <person name="Tomley F."/>
            <person name="Pain A."/>
        </authorList>
    </citation>
    <scope>NUCLEOTIDE SEQUENCE [LARGE SCALE GENOMIC DNA]</scope>
    <source>
        <strain evidence="3">Houghton</strain>
    </source>
</reference>
<protein>
    <submittedName>
        <fullName evidence="3">Uncharacterized protein</fullName>
    </submittedName>
</protein>
<feature type="compositionally biased region" description="Basic and acidic residues" evidence="1">
    <location>
        <begin position="414"/>
        <end position="423"/>
    </location>
</feature>
<accession>U6GG20</accession>
<sequence>MHEDETYFLGGDATAANHVPAAVLLNADRGLGRGFLLKRLRPSVWLSRSGQVGPLGLTFPVKRLIFVAGLAVAFIILKCAFGLGGASALRGLRRSLGESGGHWHTVACGGYERDRGPVKNGTGIDESEPEGVTHSRVNDVFDQLEELQRICAALSVGRGIQLQTQIACFYLLVSSQELAAVSAMLPPHLETRRVQLTNSGSSMASRILRKYPAFAVGDNAFRRIRKLLELNNQLCKLPDRCTLGSTQCRTRLQHLGRLQLVFLSIILTRLEGLLELANQGRRPTDQGVSEVLSSMAGLRHTRRVQILVDHGLGPWVAAYLRLASPKHIVARARERQILLNNSLTPVDVLVRQLEEASAHTVDATERPRQRISVGVGAPRWDATAPEWRQIARPGVTSLPYPAPIATTSSAVPRRSSDMLRDSDLSLGEEGGSNATLPPHHPIFVHPPRATFFGPSSQPLPEPSGRRDGQRSVNPSSSWYPPRQSVVHFQAMQPASGPATGTQSFAPLGTVQSAPDLSKTVNRGLVDCWPTNSGERVPRLSAFSVVAQGEQEPYGTTQPLDSGHMLLSEDATSALNLQLPRYSHLLQEDMEPVSTSNLLFADTELGAGTFGSPASRGGAGDGLLGGHLSALQTERKHPE</sequence>
<organism evidence="3 4">
    <name type="scientific">Eimeria acervulina</name>
    <name type="common">Coccidian parasite</name>
    <dbReference type="NCBI Taxonomy" id="5801"/>
    <lineage>
        <taxon>Eukaryota</taxon>
        <taxon>Sar</taxon>
        <taxon>Alveolata</taxon>
        <taxon>Apicomplexa</taxon>
        <taxon>Conoidasida</taxon>
        <taxon>Coccidia</taxon>
        <taxon>Eucoccidiorida</taxon>
        <taxon>Eimeriorina</taxon>
        <taxon>Eimeriidae</taxon>
        <taxon>Eimeria</taxon>
    </lineage>
</organism>
<feature type="region of interest" description="Disordered" evidence="1">
    <location>
        <begin position="401"/>
        <end position="481"/>
    </location>
</feature>
<name>U6GG20_EIMAC</name>
<keyword evidence="2" id="KW-1133">Transmembrane helix</keyword>
<dbReference type="RefSeq" id="XP_013252135.1">
    <property type="nucleotide sequence ID" value="XM_013396681.1"/>
</dbReference>
<reference evidence="3" key="2">
    <citation type="submission" date="2013-10" db="EMBL/GenBank/DDBJ databases">
        <authorList>
            <person name="Aslett M."/>
        </authorList>
    </citation>
    <scope>NUCLEOTIDE SEQUENCE [LARGE SCALE GENOMIC DNA]</scope>
    <source>
        <strain evidence="3">Houghton</strain>
    </source>
</reference>
<keyword evidence="4" id="KW-1185">Reference proteome</keyword>
<feature type="region of interest" description="Disordered" evidence="1">
    <location>
        <begin position="610"/>
        <end position="638"/>
    </location>
</feature>
<gene>
    <name evidence="3" type="ORF">EAH_00005100</name>
</gene>
<evidence type="ECO:0000256" key="1">
    <source>
        <dbReference type="SAM" id="MobiDB-lite"/>
    </source>
</evidence>